<dbReference type="InterPro" id="IPR007379">
    <property type="entry name" value="Tim44-like_dom"/>
</dbReference>
<proteinExistence type="predicted"/>
<evidence type="ECO:0000256" key="1">
    <source>
        <dbReference type="SAM" id="Phobius"/>
    </source>
</evidence>
<keyword evidence="4" id="KW-1185">Reference proteome</keyword>
<dbReference type="InterPro" id="IPR032710">
    <property type="entry name" value="NTF2-like_dom_sf"/>
</dbReference>
<reference evidence="3 4" key="1">
    <citation type="submission" date="2021-02" db="EMBL/GenBank/DDBJ databases">
        <title>Complete genome of Desulfoluna sp. strain ASN36.</title>
        <authorList>
            <person name="Takahashi A."/>
            <person name="Kojima H."/>
            <person name="Fukui M."/>
        </authorList>
    </citation>
    <scope>NUCLEOTIDE SEQUENCE [LARGE SCALE GENOMIC DNA]</scope>
    <source>
        <strain evidence="3 4">ASN36</strain>
    </source>
</reference>
<gene>
    <name evidence="3" type="ORF">DSLASN_07630</name>
</gene>
<keyword evidence="1" id="KW-0472">Membrane</keyword>
<evidence type="ECO:0000313" key="4">
    <source>
        <dbReference type="Proteomes" id="UP001320148"/>
    </source>
</evidence>
<sequence length="190" mass="21830">MGIILAPFFMIYSAIVTHFLVKKNKKCRSLLEQIAGIDSSWELANIKARVEVSFFKVQEAWMKRDQEIAKDYVSERLYQKHKAQTDLLIAQNRKNILENINLAETKVVEVVDYKDDSRDRFWVHIKGSMVDYTIDTNSGSVVSGDKSEAEAFAELWKYVRGPKGWVLDEIDQKVQIGDLTGFKSFSEEIG</sequence>
<dbReference type="Pfam" id="PF04280">
    <property type="entry name" value="Tim44"/>
    <property type="match status" value="1"/>
</dbReference>
<protein>
    <recommendedName>
        <fullName evidence="2">Tim44-like domain-containing protein</fullName>
    </recommendedName>
</protein>
<feature type="domain" description="Tim44-like" evidence="2">
    <location>
        <begin position="27"/>
        <end position="172"/>
    </location>
</feature>
<evidence type="ECO:0000313" key="3">
    <source>
        <dbReference type="EMBL" id="BCS95131.1"/>
    </source>
</evidence>
<accession>A0ABM7PD19</accession>
<organism evidence="3 4">
    <name type="scientific">Desulfoluna limicola</name>
    <dbReference type="NCBI Taxonomy" id="2810562"/>
    <lineage>
        <taxon>Bacteria</taxon>
        <taxon>Pseudomonadati</taxon>
        <taxon>Thermodesulfobacteriota</taxon>
        <taxon>Desulfobacteria</taxon>
        <taxon>Desulfobacterales</taxon>
        <taxon>Desulfolunaceae</taxon>
        <taxon>Desulfoluna</taxon>
    </lineage>
</organism>
<keyword evidence="1" id="KW-1133">Transmembrane helix</keyword>
<name>A0ABM7PD19_9BACT</name>
<dbReference type="EMBL" id="AP024488">
    <property type="protein sequence ID" value="BCS95131.1"/>
    <property type="molecule type" value="Genomic_DNA"/>
</dbReference>
<dbReference type="SMART" id="SM00978">
    <property type="entry name" value="Tim44"/>
    <property type="match status" value="1"/>
</dbReference>
<keyword evidence="1" id="KW-0812">Transmembrane</keyword>
<evidence type="ECO:0000259" key="2">
    <source>
        <dbReference type="SMART" id="SM00978"/>
    </source>
</evidence>
<dbReference type="SUPFAM" id="SSF54427">
    <property type="entry name" value="NTF2-like"/>
    <property type="match status" value="1"/>
</dbReference>
<dbReference type="Proteomes" id="UP001320148">
    <property type="component" value="Chromosome"/>
</dbReference>
<feature type="transmembrane region" description="Helical" evidence="1">
    <location>
        <begin position="6"/>
        <end position="21"/>
    </location>
</feature>
<dbReference type="Gene3D" id="3.10.450.240">
    <property type="match status" value="1"/>
</dbReference>